<evidence type="ECO:0000256" key="1">
    <source>
        <dbReference type="ARBA" id="ARBA00022703"/>
    </source>
</evidence>
<organism evidence="4 5">
    <name type="scientific">Rhizoctonia solani</name>
    <dbReference type="NCBI Taxonomy" id="456999"/>
    <lineage>
        <taxon>Eukaryota</taxon>
        <taxon>Fungi</taxon>
        <taxon>Dikarya</taxon>
        <taxon>Basidiomycota</taxon>
        <taxon>Agaricomycotina</taxon>
        <taxon>Agaricomycetes</taxon>
        <taxon>Cantharellales</taxon>
        <taxon>Ceratobasidiaceae</taxon>
        <taxon>Rhizoctonia</taxon>
    </lineage>
</organism>
<evidence type="ECO:0000256" key="2">
    <source>
        <dbReference type="ARBA" id="ARBA00022807"/>
    </source>
</evidence>
<dbReference type="GO" id="GO:0004197">
    <property type="term" value="F:cysteine-type endopeptidase activity"/>
    <property type="evidence" value="ECO:0007669"/>
    <property type="project" value="InterPro"/>
</dbReference>
<name>A0A8H2XGT5_9AGAM</name>
<accession>A0A8H2XGT5</accession>
<proteinExistence type="predicted"/>
<dbReference type="AlphaFoldDB" id="A0A8H2XGT5"/>
<dbReference type="InterPro" id="IPR011600">
    <property type="entry name" value="Pept_C14_caspase"/>
</dbReference>
<comment type="caution">
    <text evidence="4">The sequence shown here is derived from an EMBL/GenBank/DDBJ whole genome shotgun (WGS) entry which is preliminary data.</text>
</comment>
<evidence type="ECO:0000259" key="3">
    <source>
        <dbReference type="Pfam" id="PF00656"/>
    </source>
</evidence>
<dbReference type="EMBL" id="CAJMWW010000080">
    <property type="protein sequence ID" value="CAE6426339.1"/>
    <property type="molecule type" value="Genomic_DNA"/>
</dbReference>
<feature type="domain" description="Peptidase C14 caspase" evidence="3">
    <location>
        <begin position="2"/>
        <end position="226"/>
    </location>
</feature>
<protein>
    <recommendedName>
        <fullName evidence="3">Peptidase C14 caspase domain-containing protein</fullName>
    </recommendedName>
</protein>
<dbReference type="GO" id="GO:0006915">
    <property type="term" value="P:apoptotic process"/>
    <property type="evidence" value="ECO:0007669"/>
    <property type="project" value="UniProtKB-KW"/>
</dbReference>
<evidence type="ECO:0000313" key="5">
    <source>
        <dbReference type="Proteomes" id="UP000663841"/>
    </source>
</evidence>
<dbReference type="Pfam" id="PF00656">
    <property type="entry name" value="Peptidase_C14"/>
    <property type="match status" value="1"/>
</dbReference>
<dbReference type="GO" id="GO:0006508">
    <property type="term" value="P:proteolysis"/>
    <property type="evidence" value="ECO:0007669"/>
    <property type="project" value="InterPro"/>
</dbReference>
<dbReference type="Gene3D" id="3.40.50.1460">
    <property type="match status" value="1"/>
</dbReference>
<keyword evidence="2" id="KW-0645">Protease</keyword>
<keyword evidence="1" id="KW-0053">Apoptosis</keyword>
<evidence type="ECO:0000313" key="4">
    <source>
        <dbReference type="EMBL" id="CAE6426339.1"/>
    </source>
</evidence>
<dbReference type="Proteomes" id="UP000663841">
    <property type="component" value="Unassembled WGS sequence"/>
</dbReference>
<gene>
    <name evidence="4" type="ORF">RDB_LOCUS57404</name>
</gene>
<keyword evidence="2" id="KW-0378">Hydrolase</keyword>
<dbReference type="SUPFAM" id="SSF52129">
    <property type="entry name" value="Caspase-like"/>
    <property type="match status" value="1"/>
</dbReference>
<dbReference type="InterPro" id="IPR029030">
    <property type="entry name" value="Caspase-like_dom_sf"/>
</dbReference>
<reference evidence="4" key="1">
    <citation type="submission" date="2021-01" db="EMBL/GenBank/DDBJ databases">
        <authorList>
            <person name="Kaushik A."/>
        </authorList>
    </citation>
    <scope>NUCLEOTIDE SEQUENCE</scope>
    <source>
        <strain evidence="4">AG3-T5</strain>
    </source>
</reference>
<keyword evidence="2" id="KW-0788">Thiol protease</keyword>
<sequence length="255" mass="28916">MSLAGTAKDRKHILEFLEKFGFTTGVKLERINDTLRKNVQDRVKKIVGRHPPLLVIHFQGHGILIRDTVQYITEGQKDDGTLEGLTAEEMIEMFSKLTFCTTSLVITDFCHSGNLYRLRFQLIIGADGPPYWRETHEWSHDNKCNQKVKVVSPMLHIAGSLRWQQVYETKRRGGYLTNSLAKLEAKPMTLPQFLLDLRQGVTGHLEATNAKLDPLAQTMFQDPQIFSSRTWPLDDPQILSNLRLGTAKPTSSISG</sequence>